<feature type="domain" description="G-protein coupled receptors family 1 profile" evidence="6">
    <location>
        <begin position="1"/>
        <end position="95"/>
    </location>
</feature>
<dbReference type="PRINTS" id="PR00237">
    <property type="entry name" value="GPCRRHODOPSN"/>
</dbReference>
<evidence type="ECO:0000313" key="7">
    <source>
        <dbReference type="Proteomes" id="UP000694845"/>
    </source>
</evidence>
<keyword evidence="4 5" id="KW-0472">Membrane</keyword>
<evidence type="ECO:0000259" key="6">
    <source>
        <dbReference type="PROSITE" id="PS50262"/>
    </source>
</evidence>
<keyword evidence="7" id="KW-1185">Reference proteome</keyword>
<dbReference type="AlphaFoldDB" id="A0A8B7Z693"/>
<dbReference type="PANTHER" id="PTHR45698">
    <property type="entry name" value="TRACE AMINE-ASSOCIATED RECEPTOR 19N-RELATED"/>
    <property type="match status" value="1"/>
</dbReference>
<keyword evidence="2 5" id="KW-0812">Transmembrane</keyword>
<dbReference type="CDD" id="cd00637">
    <property type="entry name" value="7tm_classA_rhodopsin-like"/>
    <property type="match status" value="1"/>
</dbReference>
<protein>
    <submittedName>
        <fullName evidence="8">Galanin receptor type 2-like</fullName>
    </submittedName>
</protein>
<dbReference type="KEGG" id="aplc:110983699"/>
<evidence type="ECO:0000256" key="2">
    <source>
        <dbReference type="ARBA" id="ARBA00022692"/>
    </source>
</evidence>
<evidence type="ECO:0000256" key="1">
    <source>
        <dbReference type="ARBA" id="ARBA00004370"/>
    </source>
</evidence>
<dbReference type="GO" id="GO:0016020">
    <property type="term" value="C:membrane"/>
    <property type="evidence" value="ECO:0007669"/>
    <property type="project" value="UniProtKB-SubCell"/>
</dbReference>
<dbReference type="SUPFAM" id="SSF81321">
    <property type="entry name" value="Family A G protein-coupled receptor-like"/>
    <property type="match status" value="1"/>
</dbReference>
<reference evidence="8" key="1">
    <citation type="submission" date="2025-08" db="UniProtKB">
        <authorList>
            <consortium name="RefSeq"/>
        </authorList>
    </citation>
    <scope>IDENTIFICATION</scope>
</reference>
<accession>A0A8B7Z693</accession>
<gene>
    <name evidence="8" type="primary">LOC110983699</name>
</gene>
<dbReference type="GO" id="GO:0004930">
    <property type="term" value="F:G protein-coupled receptor activity"/>
    <property type="evidence" value="ECO:0007669"/>
    <property type="project" value="InterPro"/>
</dbReference>
<dbReference type="InterPro" id="IPR000276">
    <property type="entry name" value="GPCR_Rhodpsn"/>
</dbReference>
<dbReference type="PANTHER" id="PTHR45698:SF1">
    <property type="entry name" value="TRACE AMINE-ASSOCIATED RECEPTOR 13C-LIKE"/>
    <property type="match status" value="1"/>
</dbReference>
<dbReference type="Pfam" id="PF00001">
    <property type="entry name" value="7tm_1"/>
    <property type="match status" value="1"/>
</dbReference>
<comment type="subcellular location">
    <subcellularLocation>
        <location evidence="1">Membrane</location>
    </subcellularLocation>
</comment>
<dbReference type="RefSeq" id="XP_022098861.1">
    <property type="nucleotide sequence ID" value="XM_022243169.1"/>
</dbReference>
<dbReference type="GeneID" id="110983699"/>
<organism evidence="7 8">
    <name type="scientific">Acanthaster planci</name>
    <name type="common">Crown-of-thorns starfish</name>
    <dbReference type="NCBI Taxonomy" id="133434"/>
    <lineage>
        <taxon>Eukaryota</taxon>
        <taxon>Metazoa</taxon>
        <taxon>Echinodermata</taxon>
        <taxon>Eleutherozoa</taxon>
        <taxon>Asterozoa</taxon>
        <taxon>Asteroidea</taxon>
        <taxon>Valvatacea</taxon>
        <taxon>Valvatida</taxon>
        <taxon>Acanthasteridae</taxon>
        <taxon>Acanthaster</taxon>
    </lineage>
</organism>
<keyword evidence="3 5" id="KW-1133">Transmembrane helix</keyword>
<dbReference type="Gene3D" id="1.20.1070.10">
    <property type="entry name" value="Rhodopsin 7-helix transmembrane proteins"/>
    <property type="match status" value="1"/>
</dbReference>
<evidence type="ECO:0000256" key="4">
    <source>
        <dbReference type="ARBA" id="ARBA00023136"/>
    </source>
</evidence>
<dbReference type="InterPro" id="IPR017452">
    <property type="entry name" value="GPCR_Rhodpsn_7TM"/>
</dbReference>
<feature type="transmembrane region" description="Helical" evidence="5">
    <location>
        <begin position="38"/>
        <end position="56"/>
    </location>
</feature>
<dbReference type="OrthoDB" id="5950491at2759"/>
<evidence type="ECO:0000256" key="5">
    <source>
        <dbReference type="SAM" id="Phobius"/>
    </source>
</evidence>
<dbReference type="PROSITE" id="PS50262">
    <property type="entry name" value="G_PROTEIN_RECEP_F1_2"/>
    <property type="match status" value="1"/>
</dbReference>
<name>A0A8B7Z693_ACAPL</name>
<sequence length="144" mass="16200">MQWKVIKTLRRQVRALSGRVDLNPADRRRVWQLRATQVLVRTLLAFGVTFSVCWIPDQSMYLLYNFGFDLSIASTVRQFGIILGVCNSCINPIIYTMTNQQFRKGVMVAFSGKRTARVGDATTTMQLAVISARTEGIPGHMTSP</sequence>
<proteinExistence type="predicted"/>
<evidence type="ECO:0000256" key="3">
    <source>
        <dbReference type="ARBA" id="ARBA00022989"/>
    </source>
</evidence>
<feature type="transmembrane region" description="Helical" evidence="5">
    <location>
        <begin position="76"/>
        <end position="97"/>
    </location>
</feature>
<dbReference type="Proteomes" id="UP000694845">
    <property type="component" value="Unplaced"/>
</dbReference>
<evidence type="ECO:0000313" key="8">
    <source>
        <dbReference type="RefSeq" id="XP_022098861.1"/>
    </source>
</evidence>